<keyword evidence="14" id="KW-1185">Reference proteome</keyword>
<dbReference type="PROSITE" id="PS50157">
    <property type="entry name" value="ZINC_FINGER_C2H2_2"/>
    <property type="match status" value="2"/>
</dbReference>
<keyword evidence="5 11" id="KW-0863">Zinc-finger</keyword>
<organism evidence="13 14">
    <name type="scientific">Cnephaeus nilssonii</name>
    <name type="common">Northern bat</name>
    <name type="synonym">Eptesicus nilssonii</name>
    <dbReference type="NCBI Taxonomy" id="3371016"/>
    <lineage>
        <taxon>Eukaryota</taxon>
        <taxon>Metazoa</taxon>
        <taxon>Chordata</taxon>
        <taxon>Craniata</taxon>
        <taxon>Vertebrata</taxon>
        <taxon>Euteleostomi</taxon>
        <taxon>Mammalia</taxon>
        <taxon>Eutheria</taxon>
        <taxon>Laurasiatheria</taxon>
        <taxon>Chiroptera</taxon>
        <taxon>Yangochiroptera</taxon>
        <taxon>Vespertilionidae</taxon>
        <taxon>Cnephaeus</taxon>
    </lineage>
</organism>
<keyword evidence="6" id="KW-0862">Zinc</keyword>
<evidence type="ECO:0000256" key="11">
    <source>
        <dbReference type="PROSITE-ProRule" id="PRU00042"/>
    </source>
</evidence>
<dbReference type="PANTHER" id="PTHR24399:SF54">
    <property type="entry name" value="GASTRULA ZINC FINGER PROTEIN XLCGF26.1-LIKE-RELATED"/>
    <property type="match status" value="1"/>
</dbReference>
<feature type="domain" description="C2H2-type" evidence="12">
    <location>
        <begin position="86"/>
        <end position="113"/>
    </location>
</feature>
<evidence type="ECO:0000256" key="6">
    <source>
        <dbReference type="ARBA" id="ARBA00022833"/>
    </source>
</evidence>
<dbReference type="InterPro" id="IPR036236">
    <property type="entry name" value="Znf_C2H2_sf"/>
</dbReference>
<evidence type="ECO:0000256" key="2">
    <source>
        <dbReference type="ARBA" id="ARBA00006991"/>
    </source>
</evidence>
<proteinExistence type="inferred from homology"/>
<feature type="domain" description="C2H2-type" evidence="12">
    <location>
        <begin position="57"/>
        <end position="85"/>
    </location>
</feature>
<dbReference type="InterPro" id="IPR013087">
    <property type="entry name" value="Znf_C2H2_type"/>
</dbReference>
<evidence type="ECO:0000256" key="3">
    <source>
        <dbReference type="ARBA" id="ARBA00022723"/>
    </source>
</evidence>
<dbReference type="GO" id="GO:0008270">
    <property type="term" value="F:zinc ion binding"/>
    <property type="evidence" value="ECO:0007669"/>
    <property type="project" value="UniProtKB-KW"/>
</dbReference>
<evidence type="ECO:0000256" key="9">
    <source>
        <dbReference type="ARBA" id="ARBA00023163"/>
    </source>
</evidence>
<dbReference type="EMBL" id="JAULJE010000021">
    <property type="protein sequence ID" value="KAK1329584.1"/>
    <property type="molecule type" value="Genomic_DNA"/>
</dbReference>
<dbReference type="Gene3D" id="3.30.160.60">
    <property type="entry name" value="Classic Zinc Finger"/>
    <property type="match status" value="2"/>
</dbReference>
<dbReference type="GO" id="GO:0002682">
    <property type="term" value="P:regulation of immune system process"/>
    <property type="evidence" value="ECO:0007669"/>
    <property type="project" value="TreeGrafter"/>
</dbReference>
<comment type="subcellular location">
    <subcellularLocation>
        <location evidence="1">Nucleus</location>
    </subcellularLocation>
</comment>
<reference evidence="13" key="1">
    <citation type="submission" date="2023-06" db="EMBL/GenBank/DDBJ databases">
        <title>Reference genome for the Northern bat (Eptesicus nilssonii), a most northern bat species.</title>
        <authorList>
            <person name="Laine V.N."/>
            <person name="Pulliainen A.T."/>
            <person name="Lilley T.M."/>
        </authorList>
    </citation>
    <scope>NUCLEOTIDE SEQUENCE</scope>
    <source>
        <strain evidence="13">BLF_Eptnil</strain>
        <tissue evidence="13">Kidney</tissue>
    </source>
</reference>
<keyword evidence="8" id="KW-0238">DNA-binding</keyword>
<evidence type="ECO:0000256" key="1">
    <source>
        <dbReference type="ARBA" id="ARBA00004123"/>
    </source>
</evidence>
<comment type="caution">
    <text evidence="13">The sequence shown here is derived from an EMBL/GenBank/DDBJ whole genome shotgun (WGS) entry which is preliminary data.</text>
</comment>
<evidence type="ECO:0000259" key="12">
    <source>
        <dbReference type="PROSITE" id="PS50157"/>
    </source>
</evidence>
<comment type="similarity">
    <text evidence="2">Belongs to the krueppel C2H2-type zinc-finger protein family.</text>
</comment>
<protein>
    <recommendedName>
        <fullName evidence="12">C2H2-type domain-containing protein</fullName>
    </recommendedName>
</protein>
<name>A0AA40HEA1_CNENI</name>
<evidence type="ECO:0000256" key="8">
    <source>
        <dbReference type="ARBA" id="ARBA00023125"/>
    </source>
</evidence>
<dbReference type="PANTHER" id="PTHR24399">
    <property type="entry name" value="ZINC FINGER AND BTB DOMAIN-CONTAINING"/>
    <property type="match status" value="1"/>
</dbReference>
<keyword evidence="4" id="KW-0677">Repeat</keyword>
<evidence type="ECO:0000313" key="14">
    <source>
        <dbReference type="Proteomes" id="UP001177744"/>
    </source>
</evidence>
<keyword evidence="3" id="KW-0479">Metal-binding</keyword>
<evidence type="ECO:0000256" key="7">
    <source>
        <dbReference type="ARBA" id="ARBA00023015"/>
    </source>
</evidence>
<dbReference type="GO" id="GO:0001817">
    <property type="term" value="P:regulation of cytokine production"/>
    <property type="evidence" value="ECO:0007669"/>
    <property type="project" value="TreeGrafter"/>
</dbReference>
<dbReference type="SUPFAM" id="SSF57667">
    <property type="entry name" value="beta-beta-alpha zinc fingers"/>
    <property type="match status" value="1"/>
</dbReference>
<sequence length="187" mass="21345">MEKRSPMYLLSVGRSSLMVHTLFNTEEFTLERNPMCMDCGKFLSGDSPDCASTNAFWRNPTCCGKTSIDSTYLIRHPRSHTGQKPCGCYQCQKLFKDITRLTQLQRTHTGETPYECSQDGKVFRETVPLGDISRAELAHLGFSEYDNFSASLYLLLSLCLNLRAMPRHPLVYRVAMVSIVTQARRDW</sequence>
<evidence type="ECO:0000313" key="13">
    <source>
        <dbReference type="EMBL" id="KAK1329584.1"/>
    </source>
</evidence>
<evidence type="ECO:0000256" key="5">
    <source>
        <dbReference type="ARBA" id="ARBA00022771"/>
    </source>
</evidence>
<dbReference type="Proteomes" id="UP001177744">
    <property type="component" value="Unassembled WGS sequence"/>
</dbReference>
<keyword evidence="10" id="KW-0539">Nucleus</keyword>
<keyword evidence="9" id="KW-0804">Transcription</keyword>
<dbReference type="AlphaFoldDB" id="A0AA40HEA1"/>
<dbReference type="GO" id="GO:0001227">
    <property type="term" value="F:DNA-binding transcription repressor activity, RNA polymerase II-specific"/>
    <property type="evidence" value="ECO:0007669"/>
    <property type="project" value="TreeGrafter"/>
</dbReference>
<evidence type="ECO:0000256" key="4">
    <source>
        <dbReference type="ARBA" id="ARBA00022737"/>
    </source>
</evidence>
<accession>A0AA40HEA1</accession>
<gene>
    <name evidence="13" type="ORF">QTO34_009766</name>
</gene>
<evidence type="ECO:0000256" key="10">
    <source>
        <dbReference type="ARBA" id="ARBA00023242"/>
    </source>
</evidence>
<dbReference type="GO" id="GO:0005654">
    <property type="term" value="C:nucleoplasm"/>
    <property type="evidence" value="ECO:0007669"/>
    <property type="project" value="TreeGrafter"/>
</dbReference>
<keyword evidence="7" id="KW-0805">Transcription regulation</keyword>
<dbReference type="FunFam" id="3.30.160.60:FF:002343">
    <property type="entry name" value="Zinc finger protein 33A"/>
    <property type="match status" value="1"/>
</dbReference>
<dbReference type="GO" id="GO:0000978">
    <property type="term" value="F:RNA polymerase II cis-regulatory region sequence-specific DNA binding"/>
    <property type="evidence" value="ECO:0007669"/>
    <property type="project" value="TreeGrafter"/>
</dbReference>